<evidence type="ECO:0000313" key="2">
    <source>
        <dbReference type="Proteomes" id="UP000199459"/>
    </source>
</evidence>
<gene>
    <name evidence="1" type="ORF">SAMN05216325_13314</name>
</gene>
<organism evidence="1 2">
    <name type="scientific">Nitrosomonas marina</name>
    <dbReference type="NCBI Taxonomy" id="917"/>
    <lineage>
        <taxon>Bacteria</taxon>
        <taxon>Pseudomonadati</taxon>
        <taxon>Pseudomonadota</taxon>
        <taxon>Betaproteobacteria</taxon>
        <taxon>Nitrosomonadales</taxon>
        <taxon>Nitrosomonadaceae</taxon>
        <taxon>Nitrosomonas</taxon>
    </lineage>
</organism>
<dbReference type="STRING" id="917.SAMN05216326_1259"/>
<dbReference type="Proteomes" id="UP000199459">
    <property type="component" value="Unassembled WGS sequence"/>
</dbReference>
<evidence type="ECO:0000313" key="1">
    <source>
        <dbReference type="EMBL" id="SEN68166.1"/>
    </source>
</evidence>
<name>A0A1H8IIY4_9PROT</name>
<dbReference type="AlphaFoldDB" id="A0A1H8IIY4"/>
<dbReference type="EMBL" id="FOCP01000033">
    <property type="protein sequence ID" value="SEN68166.1"/>
    <property type="molecule type" value="Genomic_DNA"/>
</dbReference>
<protein>
    <submittedName>
        <fullName evidence="1">Uncharacterized protein</fullName>
    </submittedName>
</protein>
<reference evidence="1 2" key="1">
    <citation type="submission" date="2016-10" db="EMBL/GenBank/DDBJ databases">
        <authorList>
            <person name="de Groot N.N."/>
        </authorList>
    </citation>
    <scope>NUCLEOTIDE SEQUENCE [LARGE SCALE GENOMIC DNA]</scope>
    <source>
        <strain evidence="1 2">Nm22</strain>
    </source>
</reference>
<dbReference type="RefSeq" id="WP_143056966.1">
    <property type="nucleotide sequence ID" value="NZ_FOCP01000033.1"/>
</dbReference>
<sequence length="61" mass="6727">MNTMTNHDNYDQIKAEVLLIVRANAGNKSPEGLFKTIKDRLPGVPVKVISECLGELLESSQ</sequence>
<accession>A0A1H8IIY4</accession>
<proteinExistence type="predicted"/>